<reference evidence="1 2" key="1">
    <citation type="submission" date="2020-08" db="EMBL/GenBank/DDBJ databases">
        <title>Sequencing the genomes of 1000 actinobacteria strains.</title>
        <authorList>
            <person name="Klenk H.-P."/>
        </authorList>
    </citation>
    <scope>NUCLEOTIDE SEQUENCE [LARGE SCALE GENOMIC DNA]</scope>
    <source>
        <strain evidence="1 2">DSM 28796</strain>
    </source>
</reference>
<evidence type="ECO:0000313" key="1">
    <source>
        <dbReference type="EMBL" id="MBB5830544.1"/>
    </source>
</evidence>
<evidence type="ECO:0000313" key="2">
    <source>
        <dbReference type="Proteomes" id="UP000588158"/>
    </source>
</evidence>
<dbReference type="RefSeq" id="WP_184324152.1">
    <property type="nucleotide sequence ID" value="NZ_JACHLZ010000001.1"/>
</dbReference>
<accession>A0A841ABH1</accession>
<dbReference type="AlphaFoldDB" id="A0A841ABH1"/>
<organism evidence="1 2">
    <name type="scientific">Brachybacterium aquaticum</name>
    <dbReference type="NCBI Taxonomy" id="1432564"/>
    <lineage>
        <taxon>Bacteria</taxon>
        <taxon>Bacillati</taxon>
        <taxon>Actinomycetota</taxon>
        <taxon>Actinomycetes</taxon>
        <taxon>Micrococcales</taxon>
        <taxon>Dermabacteraceae</taxon>
        <taxon>Brachybacterium</taxon>
    </lineage>
</organism>
<comment type="caution">
    <text evidence="1">The sequence shown here is derived from an EMBL/GenBank/DDBJ whole genome shotgun (WGS) entry which is preliminary data.</text>
</comment>
<dbReference type="Proteomes" id="UP000588158">
    <property type="component" value="Unassembled WGS sequence"/>
</dbReference>
<dbReference type="EMBL" id="JACHLZ010000001">
    <property type="protein sequence ID" value="MBB5830544.1"/>
    <property type="molecule type" value="Genomic_DNA"/>
</dbReference>
<gene>
    <name evidence="1" type="ORF">HNR70_000357</name>
</gene>
<name>A0A841ABH1_9MICO</name>
<protein>
    <submittedName>
        <fullName evidence="1">Uncharacterized protein</fullName>
    </submittedName>
</protein>
<sequence length="71" mass="7906">MLVLPKEEGDVDIPAEPDNLASLILLNVRVDLAGCAKIDAEEERRPAWTRIDCRSQKIGDQELPTHTALVR</sequence>
<proteinExistence type="predicted"/>
<keyword evidence="2" id="KW-1185">Reference proteome</keyword>